<dbReference type="AlphaFoldDB" id="A0A5S9NQK1"/>
<organism evidence="1 2">
    <name type="scientific">BD1-7 clade bacterium</name>
    <dbReference type="NCBI Taxonomy" id="2029982"/>
    <lineage>
        <taxon>Bacteria</taxon>
        <taxon>Pseudomonadati</taxon>
        <taxon>Pseudomonadota</taxon>
        <taxon>Gammaproteobacteria</taxon>
        <taxon>Cellvibrionales</taxon>
        <taxon>Spongiibacteraceae</taxon>
        <taxon>BD1-7 clade</taxon>
    </lineage>
</organism>
<name>A0A5S9NQK1_9GAMM</name>
<reference evidence="1 2" key="1">
    <citation type="submission" date="2019-11" db="EMBL/GenBank/DDBJ databases">
        <authorList>
            <person name="Holert J."/>
        </authorList>
    </citation>
    <scope>NUCLEOTIDE SEQUENCE [LARGE SCALE GENOMIC DNA]</scope>
    <source>
        <strain evidence="1">SB11_3</strain>
    </source>
</reference>
<dbReference type="EMBL" id="CACSIO010000002">
    <property type="protein sequence ID" value="CAA0092726.1"/>
    <property type="molecule type" value="Genomic_DNA"/>
</dbReference>
<evidence type="ECO:0000313" key="2">
    <source>
        <dbReference type="Proteomes" id="UP000441399"/>
    </source>
</evidence>
<sequence length="178" mass="20377">MKKLSEITRTEVFFTSYLHHAHVSDSTPIRDLLADKLSLNVDVQIIDSGYEICFFRDFAKEGYIEREDKSFEKQTFDNVFVLSDNSIVLIEAKANQIFSPTQIKKMLLAKEMIEGGKLPWSKVYLVGLCSSKYTPKADTIKDFDAVITWANVAACLNEQKEIFERADKIYNDRAVQCS</sequence>
<gene>
    <name evidence="1" type="ORF">OPDIPICF_03860</name>
</gene>
<dbReference type="Proteomes" id="UP000441399">
    <property type="component" value="Unassembled WGS sequence"/>
</dbReference>
<keyword evidence="2" id="KW-1185">Reference proteome</keyword>
<protein>
    <submittedName>
        <fullName evidence="1">Uncharacterized protein</fullName>
    </submittedName>
</protein>
<accession>A0A5S9NQK1</accession>
<proteinExistence type="predicted"/>
<evidence type="ECO:0000313" key="1">
    <source>
        <dbReference type="EMBL" id="CAA0092726.1"/>
    </source>
</evidence>